<dbReference type="InterPro" id="IPR037522">
    <property type="entry name" value="HD_GYP_dom"/>
</dbReference>
<dbReference type="PANTHER" id="PTHR43155:SF2">
    <property type="entry name" value="CYCLIC DI-GMP PHOSPHODIESTERASE PA4108"/>
    <property type="match status" value="1"/>
</dbReference>
<name>A0A5R9G1G5_9BACL</name>
<dbReference type="Pfam" id="PF13487">
    <property type="entry name" value="HD_5"/>
    <property type="match status" value="1"/>
</dbReference>
<reference evidence="2 3" key="1">
    <citation type="submission" date="2019-05" db="EMBL/GenBank/DDBJ databases">
        <authorList>
            <person name="Narsing Rao M.P."/>
            <person name="Li W.J."/>
        </authorList>
    </citation>
    <scope>NUCLEOTIDE SEQUENCE [LARGE SCALE GENOMIC DNA]</scope>
    <source>
        <strain evidence="2 3">SYSU_K30003</strain>
    </source>
</reference>
<comment type="caution">
    <text evidence="2">The sequence shown here is derived from an EMBL/GenBank/DDBJ whole genome shotgun (WGS) entry which is preliminary data.</text>
</comment>
<dbReference type="PANTHER" id="PTHR43155">
    <property type="entry name" value="CYCLIC DI-GMP PHOSPHODIESTERASE PA4108-RELATED"/>
    <property type="match status" value="1"/>
</dbReference>
<gene>
    <name evidence="2" type="ORF">FE782_28050</name>
</gene>
<dbReference type="AlphaFoldDB" id="A0A5R9G1G5"/>
<evidence type="ECO:0000259" key="1">
    <source>
        <dbReference type="PROSITE" id="PS51832"/>
    </source>
</evidence>
<keyword evidence="3" id="KW-1185">Reference proteome</keyword>
<protein>
    <submittedName>
        <fullName evidence="2">HD-GYP domain-containing protein</fullName>
    </submittedName>
</protein>
<evidence type="ECO:0000313" key="3">
    <source>
        <dbReference type="Proteomes" id="UP000309676"/>
    </source>
</evidence>
<accession>A0A5R9G1G5</accession>
<proteinExistence type="predicted"/>
<evidence type="ECO:0000313" key="2">
    <source>
        <dbReference type="EMBL" id="TLS48859.1"/>
    </source>
</evidence>
<dbReference type="EMBL" id="VCIW01000027">
    <property type="protein sequence ID" value="TLS48859.1"/>
    <property type="molecule type" value="Genomic_DNA"/>
</dbReference>
<dbReference type="InterPro" id="IPR003607">
    <property type="entry name" value="HD/PDEase_dom"/>
</dbReference>
<sequence>MVTVAVSVLKSGERLVEEVRTSLGGLLLEKGKVISTRDLEVLKAFLVKYVAIEAKLDENGQESADDAPPSNFVSNELALFYQAYDGLYQILKKAYRVISAGSDKLPLLEMRTQLEQLLGYIDCYNPLTFTARRSGPDDYLIHNGIMVGLTSYLLARWQGYQQKDWIPIAFAGILHDIGTMRIDDAILQKPSKLTAAEFEELKKHTIIGYNILKNIAGLNEGVKLSALQHHERHDGSGYPLGVKGDKIHAYAKLVAVTDVFHAMTTSRQYKKASSPYLVLEELMKEAFGRLEPTLVQTFINKLTSFHNGTVVRLNDGAVAEIVFTDRSNPTRPMVNINGTIVNLAVARDRFIQDVISN</sequence>
<dbReference type="Gene3D" id="1.10.3210.10">
    <property type="entry name" value="Hypothetical protein af1432"/>
    <property type="match status" value="1"/>
</dbReference>
<dbReference type="PROSITE" id="PS51832">
    <property type="entry name" value="HD_GYP"/>
    <property type="match status" value="1"/>
</dbReference>
<feature type="domain" description="HD-GYP" evidence="1">
    <location>
        <begin position="118"/>
        <end position="314"/>
    </location>
</feature>
<dbReference type="Proteomes" id="UP000309676">
    <property type="component" value="Unassembled WGS sequence"/>
</dbReference>
<dbReference type="SUPFAM" id="SSF109604">
    <property type="entry name" value="HD-domain/PDEase-like"/>
    <property type="match status" value="1"/>
</dbReference>
<dbReference type="OrthoDB" id="9759601at2"/>
<dbReference type="CDD" id="cd00077">
    <property type="entry name" value="HDc"/>
    <property type="match status" value="1"/>
</dbReference>
<organism evidence="2 3">
    <name type="scientific">Paenibacillus antri</name>
    <dbReference type="NCBI Taxonomy" id="2582848"/>
    <lineage>
        <taxon>Bacteria</taxon>
        <taxon>Bacillati</taxon>
        <taxon>Bacillota</taxon>
        <taxon>Bacilli</taxon>
        <taxon>Bacillales</taxon>
        <taxon>Paenibacillaceae</taxon>
        <taxon>Paenibacillus</taxon>
    </lineage>
</organism>